<proteinExistence type="predicted"/>
<evidence type="ECO:0008006" key="3">
    <source>
        <dbReference type="Google" id="ProtNLM"/>
    </source>
</evidence>
<dbReference type="EMBL" id="KZ084142">
    <property type="protein sequence ID" value="OSC98112.1"/>
    <property type="molecule type" value="Genomic_DNA"/>
</dbReference>
<accession>A0A1Y2ICF6</accession>
<dbReference type="Proteomes" id="UP000193067">
    <property type="component" value="Unassembled WGS sequence"/>
</dbReference>
<protein>
    <recommendedName>
        <fullName evidence="3">F-box domain-containing protein</fullName>
    </recommendedName>
</protein>
<gene>
    <name evidence="1" type="ORF">PYCCODRAFT_1031721</name>
</gene>
<name>A0A1Y2ICF6_TRAC3</name>
<evidence type="ECO:0000313" key="1">
    <source>
        <dbReference type="EMBL" id="OSC98112.1"/>
    </source>
</evidence>
<organism evidence="1 2">
    <name type="scientific">Trametes coccinea (strain BRFM310)</name>
    <name type="common">Pycnoporus coccineus</name>
    <dbReference type="NCBI Taxonomy" id="1353009"/>
    <lineage>
        <taxon>Eukaryota</taxon>
        <taxon>Fungi</taxon>
        <taxon>Dikarya</taxon>
        <taxon>Basidiomycota</taxon>
        <taxon>Agaricomycotina</taxon>
        <taxon>Agaricomycetes</taxon>
        <taxon>Polyporales</taxon>
        <taxon>Polyporaceae</taxon>
        <taxon>Trametes</taxon>
    </lineage>
</organism>
<dbReference type="AlphaFoldDB" id="A0A1Y2ICF6"/>
<dbReference type="OrthoDB" id="2745177at2759"/>
<reference evidence="1 2" key="1">
    <citation type="journal article" date="2015" name="Biotechnol. Biofuels">
        <title>Enhanced degradation of softwood versus hardwood by the white-rot fungus Pycnoporus coccineus.</title>
        <authorList>
            <person name="Couturier M."/>
            <person name="Navarro D."/>
            <person name="Chevret D."/>
            <person name="Henrissat B."/>
            <person name="Piumi F."/>
            <person name="Ruiz-Duenas F.J."/>
            <person name="Martinez A.T."/>
            <person name="Grigoriev I.V."/>
            <person name="Riley R."/>
            <person name="Lipzen A."/>
            <person name="Berrin J.G."/>
            <person name="Master E.R."/>
            <person name="Rosso M.N."/>
        </authorList>
    </citation>
    <scope>NUCLEOTIDE SEQUENCE [LARGE SCALE GENOMIC DNA]</scope>
    <source>
        <strain evidence="1 2">BRFM310</strain>
    </source>
</reference>
<keyword evidence="2" id="KW-1185">Reference proteome</keyword>
<evidence type="ECO:0000313" key="2">
    <source>
        <dbReference type="Proteomes" id="UP000193067"/>
    </source>
</evidence>
<sequence>MPPKKKSRQGGAVTVTRTTRRMVRGQRGSLRDLPEMPIDILTEIFSFLLDPRNVHIWRVCREGAEDIPPLPPFMSEPAYAHLLFAPFCHGCGKSPVHRVIWTWFTRYCTQCSQEQRGYIPSYPPFLEELPDRKILVKGLVGNYGEFLSLINPSDGHYGYQRYNNYHIPQLERFLVEWNAAGSSEARKELYEKQKASVAEMRKHEKILKKWWERRHQDHMKELNEIKEQRFSEICARLEDAGWGPELDRLRDTPEGQAKLRGIPILHHPSKLTDKAFEAVLQQLHGLLTATRSTLESEARQAKLEKCLQLFDQAVEAHFVQIPRTPRMLCRPRLGDFLFEPEVEALLTGPNVDRLTVGDFAPVIPTLASRWEGRIKDELRKMVRGQVERIPEDTDPLDLAVALFTCSRCYSECVMRYPEILAHHCLHTSQPDLDTQYCRDIQAATAKVGSSSLRFSCSNLRSTSISEGKEFLTVLGMSPATTTWDELVNQNVLLRRKTCQCYPGSSECGAYTWGAALIQSRRGIGCDYNAWRLTTPQELEAISVLGGQVRLTPNGTSWSTTWVCALCHDWSERGDRVEGHLKYQHQLENVKQCVEDGTVFIHPCDVIHAHGYPIPLPHVSESL</sequence>
<dbReference type="STRING" id="1353009.A0A1Y2ICF6"/>